<organism evidence="2 3">
    <name type="scientific">Zalophus californianus</name>
    <name type="common">California sealion</name>
    <dbReference type="NCBI Taxonomy" id="9704"/>
    <lineage>
        <taxon>Eukaryota</taxon>
        <taxon>Metazoa</taxon>
        <taxon>Chordata</taxon>
        <taxon>Craniata</taxon>
        <taxon>Vertebrata</taxon>
        <taxon>Euteleostomi</taxon>
        <taxon>Mammalia</taxon>
        <taxon>Eutheria</taxon>
        <taxon>Laurasiatheria</taxon>
        <taxon>Carnivora</taxon>
        <taxon>Caniformia</taxon>
        <taxon>Pinnipedia</taxon>
        <taxon>Otariidae</taxon>
        <taxon>Zalophus</taxon>
    </lineage>
</organism>
<feature type="compositionally biased region" description="Basic and acidic residues" evidence="1">
    <location>
        <begin position="360"/>
        <end position="369"/>
    </location>
</feature>
<reference evidence="3" key="1">
    <citation type="submission" date="2025-08" db="UniProtKB">
        <authorList>
            <consortium name="RefSeq"/>
        </authorList>
    </citation>
    <scope>IDENTIFICATION</scope>
    <source>
        <tissue evidence="3">Blood</tissue>
    </source>
</reference>
<evidence type="ECO:0000313" key="3">
    <source>
        <dbReference type="RefSeq" id="XP_027427325.1"/>
    </source>
</evidence>
<dbReference type="Proteomes" id="UP000515165">
    <property type="component" value="Chromosome 6"/>
</dbReference>
<gene>
    <name evidence="3" type="primary">FAM169B</name>
</gene>
<dbReference type="RefSeq" id="XP_027427325.1">
    <property type="nucleotide sequence ID" value="XM_027571524.2"/>
</dbReference>
<feature type="region of interest" description="Disordered" evidence="1">
    <location>
        <begin position="1"/>
        <end position="24"/>
    </location>
</feature>
<dbReference type="GeneID" id="113909882"/>
<dbReference type="OrthoDB" id="8954808at2759"/>
<dbReference type="CTD" id="434197"/>
<accession>A0A6J2B5N8</accession>
<dbReference type="CDD" id="cd04301">
    <property type="entry name" value="NAT_SF"/>
    <property type="match status" value="1"/>
</dbReference>
<dbReference type="PANTHER" id="PTHR22442:SF4">
    <property type="entry name" value="PROTEIN FAM169BP"/>
    <property type="match status" value="1"/>
</dbReference>
<dbReference type="PANTHER" id="PTHR22442">
    <property type="match status" value="1"/>
</dbReference>
<name>A0A6J2B5N8_ZALCA</name>
<protein>
    <submittedName>
        <fullName evidence="3">Protein FAM169B isoform X1</fullName>
    </submittedName>
</protein>
<dbReference type="AlphaFoldDB" id="A0A6J2B5N8"/>
<feature type="compositionally biased region" description="Basic and acidic residues" evidence="1">
    <location>
        <begin position="1"/>
        <end position="10"/>
    </location>
</feature>
<proteinExistence type="predicted"/>
<evidence type="ECO:0000313" key="2">
    <source>
        <dbReference type="Proteomes" id="UP000515165"/>
    </source>
</evidence>
<dbReference type="InterPro" id="IPR029625">
    <property type="entry name" value="FAM169"/>
</dbReference>
<feature type="compositionally biased region" description="Basic and acidic residues" evidence="1">
    <location>
        <begin position="313"/>
        <end position="338"/>
    </location>
</feature>
<sequence>MGQPEGRDAAPRQPSMEPEAARGAAAGIYPVDILEDDPERHREAALAYYATLREGMQSSVELFSLPTGEQVKLEASSICFCTVHRDEPQHKILVLVNPQDTKTVVAVYIKESWWPTEDVLRTSDPAREGLMKVRSFGERIVLFILNVVIFGRLERNLEDGDMFFLPHSVKEQAKILWRDGSAVGFYTTKRKGSLCGDGTGACYLLPVFDTVFVRRMYRRQGLGMAMLQDFCETFQEDEALGVSWPISPAMYQVCRKFLLAHPEERGRLWEVEPPGAWGQRGSIWLKVQLQQSRPPDSHPGNAKENVSSQGRTSPDDGPRQSEEGKKERTRGEREETKSGQDCGVKEAAAGRLGRVCAARPEGKETKRTAVDAGLVWGSQQKHPRPSS</sequence>
<evidence type="ECO:0000256" key="1">
    <source>
        <dbReference type="SAM" id="MobiDB-lite"/>
    </source>
</evidence>
<feature type="region of interest" description="Disordered" evidence="1">
    <location>
        <begin position="291"/>
        <end position="387"/>
    </location>
</feature>
<dbReference type="KEGG" id="zca:113909882"/>
<keyword evidence="2" id="KW-1185">Reference proteome</keyword>